<keyword evidence="2" id="KW-1185">Reference proteome</keyword>
<organism evidence="1 2">
    <name type="scientific">Myotis lucifugus</name>
    <name type="common">Little brown bat</name>
    <dbReference type="NCBI Taxonomy" id="59463"/>
    <lineage>
        <taxon>Eukaryota</taxon>
        <taxon>Metazoa</taxon>
        <taxon>Chordata</taxon>
        <taxon>Craniata</taxon>
        <taxon>Vertebrata</taxon>
        <taxon>Euteleostomi</taxon>
        <taxon>Mammalia</taxon>
        <taxon>Eutheria</taxon>
        <taxon>Laurasiatheria</taxon>
        <taxon>Chiroptera</taxon>
        <taxon>Yangochiroptera</taxon>
        <taxon>Vespertilionidae</taxon>
        <taxon>Myotis</taxon>
    </lineage>
</organism>
<evidence type="ECO:0000313" key="1">
    <source>
        <dbReference type="Ensembl" id="ENSMLUP00000019868.1"/>
    </source>
</evidence>
<reference evidence="1" key="3">
    <citation type="submission" date="2025-09" db="UniProtKB">
        <authorList>
            <consortium name="Ensembl"/>
        </authorList>
    </citation>
    <scope>IDENTIFICATION</scope>
</reference>
<dbReference type="Ensembl" id="ENSMLUT00000030371.1">
    <property type="protein sequence ID" value="ENSMLUP00000019868.1"/>
    <property type="gene ID" value="ENSMLUG00000025685.1"/>
</dbReference>
<proteinExistence type="predicted"/>
<dbReference type="AlphaFoldDB" id="G1Q835"/>
<dbReference type="EMBL" id="AAPE02025992">
    <property type="status" value="NOT_ANNOTATED_CDS"/>
    <property type="molecule type" value="Genomic_DNA"/>
</dbReference>
<protein>
    <submittedName>
        <fullName evidence="1">Uncharacterized protein</fullName>
    </submittedName>
</protein>
<accession>G1Q835</accession>
<reference evidence="1" key="2">
    <citation type="submission" date="2025-08" db="UniProtKB">
        <authorList>
            <consortium name="Ensembl"/>
        </authorList>
    </citation>
    <scope>IDENTIFICATION</scope>
</reference>
<name>G1Q835_MYOLU</name>
<dbReference type="HOGENOM" id="CLU_3424415_0_0_1"/>
<dbReference type="InParanoid" id="G1Q835"/>
<evidence type="ECO:0000313" key="2">
    <source>
        <dbReference type="Proteomes" id="UP000001074"/>
    </source>
</evidence>
<reference evidence="1 2" key="1">
    <citation type="journal article" date="2011" name="Nature">
        <title>A high-resolution map of human evolutionary constraint using 29 mammals.</title>
        <authorList>
            <person name="Lindblad-Toh K."/>
            <person name="Garber M."/>
            <person name="Zuk O."/>
            <person name="Lin M.F."/>
            <person name="Parker B.J."/>
            <person name="Washietl S."/>
            <person name="Kheradpour P."/>
            <person name="Ernst J."/>
            <person name="Jordan G."/>
            <person name="Mauceli E."/>
            <person name="Ward L.D."/>
            <person name="Lowe C.B."/>
            <person name="Holloway A.K."/>
            <person name="Clamp M."/>
            <person name="Gnerre S."/>
            <person name="Alfoldi J."/>
            <person name="Beal K."/>
            <person name="Chang J."/>
            <person name="Clawson H."/>
            <person name="Cuff J."/>
            <person name="Di Palma F."/>
            <person name="Fitzgerald S."/>
            <person name="Flicek P."/>
            <person name="Guttman M."/>
            <person name="Hubisz M.J."/>
            <person name="Jaffe D.B."/>
            <person name="Jungreis I."/>
            <person name="Kent W.J."/>
            <person name="Kostka D."/>
            <person name="Lara M."/>
            <person name="Martins A.L."/>
            <person name="Massingham T."/>
            <person name="Moltke I."/>
            <person name="Raney B.J."/>
            <person name="Rasmussen M.D."/>
            <person name="Robinson J."/>
            <person name="Stark A."/>
            <person name="Vilella A.J."/>
            <person name="Wen J."/>
            <person name="Xie X."/>
            <person name="Zody M.C."/>
            <person name="Baldwin J."/>
            <person name="Bloom T."/>
            <person name="Chin C.W."/>
            <person name="Heiman D."/>
            <person name="Nicol R."/>
            <person name="Nusbaum C."/>
            <person name="Young S."/>
            <person name="Wilkinson J."/>
            <person name="Worley K.C."/>
            <person name="Kovar C.L."/>
            <person name="Muzny D.M."/>
            <person name="Gibbs R.A."/>
            <person name="Cree A."/>
            <person name="Dihn H.H."/>
            <person name="Fowler G."/>
            <person name="Jhangiani S."/>
            <person name="Joshi V."/>
            <person name="Lee S."/>
            <person name="Lewis L.R."/>
            <person name="Nazareth L.V."/>
            <person name="Okwuonu G."/>
            <person name="Santibanez J."/>
            <person name="Warren W.C."/>
            <person name="Mardis E.R."/>
            <person name="Weinstock G.M."/>
            <person name="Wilson R.K."/>
            <person name="Delehaunty K."/>
            <person name="Dooling D."/>
            <person name="Fronik C."/>
            <person name="Fulton L."/>
            <person name="Fulton B."/>
            <person name="Graves T."/>
            <person name="Minx P."/>
            <person name="Sodergren E."/>
            <person name="Birney E."/>
            <person name="Margulies E.H."/>
            <person name="Herrero J."/>
            <person name="Green E.D."/>
            <person name="Haussler D."/>
            <person name="Siepel A."/>
            <person name="Goldman N."/>
            <person name="Pollard K.S."/>
            <person name="Pedersen J.S."/>
            <person name="Lander E.S."/>
            <person name="Kellis M."/>
        </authorList>
    </citation>
    <scope>NUCLEOTIDE SEQUENCE [LARGE SCALE GENOMIC DNA]</scope>
</reference>
<dbReference type="Proteomes" id="UP000001074">
    <property type="component" value="Unassembled WGS sequence"/>
</dbReference>
<sequence>SIHFLFYLLIMLKTIFPARTDFN</sequence>